<reference evidence="1 2" key="1">
    <citation type="submission" date="2019-03" db="EMBL/GenBank/DDBJ databases">
        <title>Single cell metagenomics reveals metabolic interactions within the superorganism composed of flagellate Streblomastix strix and complex community of Bacteroidetes bacteria on its surface.</title>
        <authorList>
            <person name="Treitli S.C."/>
            <person name="Kolisko M."/>
            <person name="Husnik F."/>
            <person name="Keeling P."/>
            <person name="Hampl V."/>
        </authorList>
    </citation>
    <scope>NUCLEOTIDE SEQUENCE [LARGE SCALE GENOMIC DNA]</scope>
    <source>
        <strain evidence="1">ST1C</strain>
    </source>
</reference>
<protein>
    <submittedName>
        <fullName evidence="1">Uncharacterized protein</fullName>
    </submittedName>
</protein>
<name>A0A5J4VCX0_9EUKA</name>
<dbReference type="Proteomes" id="UP000324800">
    <property type="component" value="Unassembled WGS sequence"/>
</dbReference>
<comment type="caution">
    <text evidence="1">The sequence shown here is derived from an EMBL/GenBank/DDBJ whole genome shotgun (WGS) entry which is preliminary data.</text>
</comment>
<accession>A0A5J4VCX0</accession>
<dbReference type="EMBL" id="SNRW01007913">
    <property type="protein sequence ID" value="KAA6380416.1"/>
    <property type="molecule type" value="Genomic_DNA"/>
</dbReference>
<organism evidence="1 2">
    <name type="scientific">Streblomastix strix</name>
    <dbReference type="NCBI Taxonomy" id="222440"/>
    <lineage>
        <taxon>Eukaryota</taxon>
        <taxon>Metamonada</taxon>
        <taxon>Preaxostyla</taxon>
        <taxon>Oxymonadida</taxon>
        <taxon>Streblomastigidae</taxon>
        <taxon>Streblomastix</taxon>
    </lineage>
</organism>
<evidence type="ECO:0000313" key="2">
    <source>
        <dbReference type="Proteomes" id="UP000324800"/>
    </source>
</evidence>
<proteinExistence type="predicted"/>
<gene>
    <name evidence="1" type="ORF">EZS28_024056</name>
</gene>
<sequence>MLDPENVKITDEELLEAISGPSEWRKYKAELYSRANSQTSNEKIKKNIVTQIPEQQLILRELETVPFELIEVFITQQHFGHQSFSLEIIFDCQYRKNKTLEK</sequence>
<dbReference type="AlphaFoldDB" id="A0A5J4VCX0"/>
<evidence type="ECO:0000313" key="1">
    <source>
        <dbReference type="EMBL" id="KAA6380416.1"/>
    </source>
</evidence>